<dbReference type="Proteomes" id="UP000465221">
    <property type="component" value="Unassembled WGS sequence"/>
</dbReference>
<dbReference type="GeneID" id="66997023"/>
<dbReference type="RefSeq" id="XP_043150333.1">
    <property type="nucleotide sequence ID" value="XM_043294398.1"/>
</dbReference>
<dbReference type="EMBL" id="BBXM02000008">
    <property type="protein sequence ID" value="GIC93067.1"/>
    <property type="molecule type" value="Genomic_DNA"/>
</dbReference>
<reference evidence="2 4" key="2">
    <citation type="submission" date="2020-01" db="EMBL/GenBank/DDBJ databases">
        <title>Draft genome sequence of Aspergillus udagawae IFM 46972.</title>
        <authorList>
            <person name="Takahashi H."/>
            <person name="Yaguchi T."/>
        </authorList>
    </citation>
    <scope>NUCLEOTIDE SEQUENCE [LARGE SCALE GENOMIC DNA]</scope>
    <source>
        <strain evidence="2 4">IFM 46972</strain>
    </source>
</reference>
<protein>
    <submittedName>
        <fullName evidence="2">Uncharacterized protein</fullName>
    </submittedName>
</protein>
<comment type="caution">
    <text evidence="2">The sequence shown here is derived from an EMBL/GenBank/DDBJ whole genome shotgun (WGS) entry which is preliminary data.</text>
</comment>
<dbReference type="Proteomes" id="UP000036893">
    <property type="component" value="Unassembled WGS sequence"/>
</dbReference>
<evidence type="ECO:0000313" key="4">
    <source>
        <dbReference type="Proteomes" id="UP000465221"/>
    </source>
</evidence>
<evidence type="ECO:0000256" key="1">
    <source>
        <dbReference type="SAM" id="SignalP"/>
    </source>
</evidence>
<keyword evidence="1" id="KW-0732">Signal</keyword>
<dbReference type="AlphaFoldDB" id="A0A8H3NIL7"/>
<reference evidence="3" key="3">
    <citation type="submission" date="2021-01" db="EMBL/GenBank/DDBJ databases">
        <title>Pan-genome distribution and transcriptional activeness of fungal secondary metabolism genes in Aspergillus section Fumigati.</title>
        <authorList>
            <person name="Takahashi H."/>
            <person name="Umemura M."/>
            <person name="Ninomiya A."/>
            <person name="Kusuya Y."/>
            <person name="Urayama S."/>
            <person name="Shimizu M."/>
            <person name="Watanabe A."/>
            <person name="Kamei K."/>
            <person name="Yaguchi T."/>
            <person name="Hagiwara D."/>
        </authorList>
    </citation>
    <scope>NUCLEOTIDE SEQUENCE</scope>
    <source>
        <strain evidence="3">IFM 46973</strain>
    </source>
</reference>
<evidence type="ECO:0000313" key="2">
    <source>
        <dbReference type="EMBL" id="GFF32377.1"/>
    </source>
</evidence>
<reference evidence="3" key="1">
    <citation type="journal article" date="2015" name="Genome Announc.">
        <title>Draft Genome Sequence of the Pathogenic Filamentous Fungus Aspergillus udagawae Strain IFM 46973T.</title>
        <authorList>
            <person name="Kusuya Y."/>
            <person name="Takahashi-Nakaguchi A."/>
            <person name="Takahashi H."/>
            <person name="Yaguchi T."/>
        </authorList>
    </citation>
    <scope>NUCLEOTIDE SEQUENCE</scope>
    <source>
        <strain evidence="3">IFM 46973</strain>
    </source>
</reference>
<gene>
    <name evidence="3" type="ORF">Aud_009546</name>
    <name evidence="2" type="ORF">IFM46972_03534</name>
</gene>
<feature type="chain" id="PRO_5042773481" evidence="1">
    <location>
        <begin position="19"/>
        <end position="129"/>
    </location>
</feature>
<name>A0A8H3NIL7_9EURO</name>
<accession>A0A8H3NIL7</accession>
<feature type="signal peptide" evidence="1">
    <location>
        <begin position="1"/>
        <end position="18"/>
    </location>
</feature>
<sequence length="129" mass="12660">MRSCTIATVLSFAAAGLAAPQPDPFGGSGVVSLPFGTESAITLCCSGNFVAAQGLLGTVTGTGIGGGTPTCVAYNSAIQNCAPGDVKFTCPVSRGVLEGCSDPSGAVTATQGLVQQVLNLVPSLLNINL</sequence>
<organism evidence="2 4">
    <name type="scientific">Aspergillus udagawae</name>
    <dbReference type="NCBI Taxonomy" id="91492"/>
    <lineage>
        <taxon>Eukaryota</taxon>
        <taxon>Fungi</taxon>
        <taxon>Dikarya</taxon>
        <taxon>Ascomycota</taxon>
        <taxon>Pezizomycotina</taxon>
        <taxon>Eurotiomycetes</taxon>
        <taxon>Eurotiomycetidae</taxon>
        <taxon>Eurotiales</taxon>
        <taxon>Aspergillaceae</taxon>
        <taxon>Aspergillus</taxon>
        <taxon>Aspergillus subgen. Fumigati</taxon>
    </lineage>
</organism>
<evidence type="ECO:0000313" key="3">
    <source>
        <dbReference type="EMBL" id="GIC93067.1"/>
    </source>
</evidence>
<proteinExistence type="predicted"/>
<dbReference type="EMBL" id="BLKC01000018">
    <property type="protein sequence ID" value="GFF32377.1"/>
    <property type="molecule type" value="Genomic_DNA"/>
</dbReference>